<comment type="caution">
    <text evidence="6">The sequence shown here is derived from an EMBL/GenBank/DDBJ whole genome shotgun (WGS) entry which is preliminary data.</text>
</comment>
<feature type="modified residue" description="4-aspartylphosphate" evidence="4">
    <location>
        <position position="200"/>
    </location>
</feature>
<dbReference type="PANTHER" id="PTHR44591">
    <property type="entry name" value="STRESS RESPONSE REGULATOR PROTEIN 1"/>
    <property type="match status" value="1"/>
</dbReference>
<keyword evidence="2" id="KW-0805">Transcription regulation</keyword>
<dbReference type="PROSITE" id="PS50110">
    <property type="entry name" value="RESPONSE_REGULATORY"/>
    <property type="match status" value="2"/>
</dbReference>
<dbReference type="InterPro" id="IPR050595">
    <property type="entry name" value="Bact_response_regulator"/>
</dbReference>
<dbReference type="PANTHER" id="PTHR44591:SF3">
    <property type="entry name" value="RESPONSE REGULATORY DOMAIN-CONTAINING PROTEIN"/>
    <property type="match status" value="1"/>
</dbReference>
<reference evidence="6 7" key="1">
    <citation type="submission" date="2018-06" db="EMBL/GenBank/DDBJ databases">
        <title>Draft Whole-Genome Sequence of the purple photosynthetic bacterium Rhodospeudomonas palustris XCP.</title>
        <authorList>
            <person name="Rayyan A."/>
            <person name="Meyer T.E."/>
            <person name="Kyndt J.A."/>
        </authorList>
    </citation>
    <scope>NUCLEOTIDE SEQUENCE [LARGE SCALE GENOMIC DNA]</scope>
    <source>
        <strain evidence="6 7">XCP</strain>
    </source>
</reference>
<dbReference type="InterPro" id="IPR001789">
    <property type="entry name" value="Sig_transdc_resp-reg_receiver"/>
</dbReference>
<sequence>MDASSEKRPRILIADDDPAVVKVLSSRCEKMGFAVDTACNGMQMLLKARRTAPDLMIVDVNMPKLDGLTASFHLLDQGGPALDILIVTGSSDETTIERCESMGLFYARKGPEFWADLKAALIEIFPHRAVAITAHSDAVADHPELVPNRPRVLIVDDDEQVGTFLASRLNKLGVETVYAPDAARALRLAVRRSPSVVVTDYYMPQGGAEFLITRLRSIPETANIPVLVLSERDFDKASAEALTREVLGHAGAVGIFKKSFDVSELFQMIQNFCAFEPSATMPS</sequence>
<evidence type="ECO:0000256" key="2">
    <source>
        <dbReference type="ARBA" id="ARBA00023015"/>
    </source>
</evidence>
<dbReference type="CDD" id="cd17546">
    <property type="entry name" value="REC_hyHK_CKI1_RcsC-like"/>
    <property type="match status" value="1"/>
</dbReference>
<evidence type="ECO:0000259" key="5">
    <source>
        <dbReference type="PROSITE" id="PS50110"/>
    </source>
</evidence>
<feature type="modified residue" description="4-aspartylphosphate" evidence="4">
    <location>
        <position position="59"/>
    </location>
</feature>
<dbReference type="Pfam" id="PF00072">
    <property type="entry name" value="Response_reg"/>
    <property type="match status" value="2"/>
</dbReference>
<dbReference type="EMBL" id="QKQS01000006">
    <property type="protein sequence ID" value="PZA13477.1"/>
    <property type="molecule type" value="Genomic_DNA"/>
</dbReference>
<name>A0A323UMH9_RHOPL</name>
<keyword evidence="1 4" id="KW-0597">Phosphoprotein</keyword>
<evidence type="ECO:0000313" key="7">
    <source>
        <dbReference type="Proteomes" id="UP000248134"/>
    </source>
</evidence>
<dbReference type="GO" id="GO:0000160">
    <property type="term" value="P:phosphorelay signal transduction system"/>
    <property type="evidence" value="ECO:0007669"/>
    <property type="project" value="InterPro"/>
</dbReference>
<gene>
    <name evidence="6" type="ORF">DNX69_03680</name>
</gene>
<evidence type="ECO:0000256" key="3">
    <source>
        <dbReference type="ARBA" id="ARBA00023163"/>
    </source>
</evidence>
<dbReference type="OrthoDB" id="286140at2"/>
<accession>A0A323UMH9</accession>
<keyword evidence="3" id="KW-0804">Transcription</keyword>
<proteinExistence type="predicted"/>
<protein>
    <submittedName>
        <fullName evidence="6">Response regulator</fullName>
    </submittedName>
</protein>
<evidence type="ECO:0000256" key="1">
    <source>
        <dbReference type="ARBA" id="ARBA00022553"/>
    </source>
</evidence>
<dbReference type="InterPro" id="IPR011006">
    <property type="entry name" value="CheY-like_superfamily"/>
</dbReference>
<organism evidence="6 7">
    <name type="scientific">Rhodopseudomonas palustris</name>
    <dbReference type="NCBI Taxonomy" id="1076"/>
    <lineage>
        <taxon>Bacteria</taxon>
        <taxon>Pseudomonadati</taxon>
        <taxon>Pseudomonadota</taxon>
        <taxon>Alphaproteobacteria</taxon>
        <taxon>Hyphomicrobiales</taxon>
        <taxon>Nitrobacteraceae</taxon>
        <taxon>Rhodopseudomonas</taxon>
    </lineage>
</organism>
<dbReference type="RefSeq" id="WP_110784645.1">
    <property type="nucleotide sequence ID" value="NZ_QKQS01000006.1"/>
</dbReference>
<dbReference type="AlphaFoldDB" id="A0A323UMH9"/>
<dbReference type="Gene3D" id="3.40.50.2300">
    <property type="match status" value="2"/>
</dbReference>
<feature type="domain" description="Response regulatory" evidence="5">
    <location>
        <begin position="10"/>
        <end position="125"/>
    </location>
</feature>
<dbReference type="SUPFAM" id="SSF52172">
    <property type="entry name" value="CheY-like"/>
    <property type="match status" value="2"/>
</dbReference>
<evidence type="ECO:0000313" key="6">
    <source>
        <dbReference type="EMBL" id="PZA13477.1"/>
    </source>
</evidence>
<dbReference type="SMART" id="SM00448">
    <property type="entry name" value="REC"/>
    <property type="match status" value="2"/>
</dbReference>
<evidence type="ECO:0000256" key="4">
    <source>
        <dbReference type="PROSITE-ProRule" id="PRU00169"/>
    </source>
</evidence>
<dbReference type="CDD" id="cd00156">
    <property type="entry name" value="REC"/>
    <property type="match status" value="1"/>
</dbReference>
<feature type="domain" description="Response regulatory" evidence="5">
    <location>
        <begin position="151"/>
        <end position="273"/>
    </location>
</feature>
<dbReference type="Proteomes" id="UP000248134">
    <property type="component" value="Unassembled WGS sequence"/>
</dbReference>